<feature type="compositionally biased region" description="Low complexity" evidence="1">
    <location>
        <begin position="1"/>
        <end position="23"/>
    </location>
</feature>
<reference evidence="3" key="1">
    <citation type="submission" date="2014-03" db="EMBL/GenBank/DDBJ databases">
        <title>The Genome Sequence of Puccinia striiformis f. sp. tritici PST-78.</title>
        <authorList>
            <consortium name="The Broad Institute Genome Sequencing Platform"/>
            <person name="Cuomo C."/>
            <person name="Hulbert S."/>
            <person name="Chen X."/>
            <person name="Walker B."/>
            <person name="Young S.K."/>
            <person name="Zeng Q."/>
            <person name="Gargeya S."/>
            <person name="Fitzgerald M."/>
            <person name="Haas B."/>
            <person name="Abouelleil A."/>
            <person name="Alvarado L."/>
            <person name="Arachchi H.M."/>
            <person name="Berlin A.M."/>
            <person name="Chapman S.B."/>
            <person name="Goldberg J."/>
            <person name="Griggs A."/>
            <person name="Gujja S."/>
            <person name="Hansen M."/>
            <person name="Howarth C."/>
            <person name="Imamovic A."/>
            <person name="Larimer J."/>
            <person name="McCowan C."/>
            <person name="Montmayeur A."/>
            <person name="Murphy C."/>
            <person name="Neiman D."/>
            <person name="Pearson M."/>
            <person name="Priest M."/>
            <person name="Roberts A."/>
            <person name="Saif S."/>
            <person name="Shea T."/>
            <person name="Sisk P."/>
            <person name="Sykes S."/>
            <person name="Wortman J."/>
            <person name="Nusbaum C."/>
            <person name="Birren B."/>
        </authorList>
    </citation>
    <scope>NUCLEOTIDE SEQUENCE [LARGE SCALE GENOMIC DNA]</scope>
    <source>
        <strain evidence="3">race PST-78</strain>
    </source>
</reference>
<gene>
    <name evidence="2" type="ORF">PSTG_18704</name>
</gene>
<dbReference type="Proteomes" id="UP000054564">
    <property type="component" value="Unassembled WGS sequence"/>
</dbReference>
<accession>A0A0L0ULE0</accession>
<keyword evidence="3" id="KW-1185">Reference proteome</keyword>
<evidence type="ECO:0000313" key="2">
    <source>
        <dbReference type="EMBL" id="KNE87902.1"/>
    </source>
</evidence>
<protein>
    <submittedName>
        <fullName evidence="2">Uncharacterized protein</fullName>
    </submittedName>
</protein>
<evidence type="ECO:0000313" key="3">
    <source>
        <dbReference type="Proteomes" id="UP000054564"/>
    </source>
</evidence>
<organism evidence="2 3">
    <name type="scientific">Puccinia striiformis f. sp. tritici PST-78</name>
    <dbReference type="NCBI Taxonomy" id="1165861"/>
    <lineage>
        <taxon>Eukaryota</taxon>
        <taxon>Fungi</taxon>
        <taxon>Dikarya</taxon>
        <taxon>Basidiomycota</taxon>
        <taxon>Pucciniomycotina</taxon>
        <taxon>Pucciniomycetes</taxon>
        <taxon>Pucciniales</taxon>
        <taxon>Pucciniaceae</taxon>
        <taxon>Puccinia</taxon>
    </lineage>
</organism>
<sequence>MNNATEQETTTPTQQQGPPTSGSNEEGNQQQATIASLTAQVTELQSSVSQIVTAMKALPIFQDPPAPPPAVPNTHAPPPHFQPNPYQPPTNSEFEYLARLEPLKIKDLWFSGDSDQL</sequence>
<evidence type="ECO:0000256" key="1">
    <source>
        <dbReference type="SAM" id="MobiDB-lite"/>
    </source>
</evidence>
<feature type="non-terminal residue" evidence="2">
    <location>
        <position position="117"/>
    </location>
</feature>
<name>A0A0L0ULE0_9BASI</name>
<proteinExistence type="predicted"/>
<feature type="region of interest" description="Disordered" evidence="1">
    <location>
        <begin position="63"/>
        <end position="90"/>
    </location>
</feature>
<dbReference type="AlphaFoldDB" id="A0A0L0ULE0"/>
<dbReference type="EMBL" id="AJIL01003756">
    <property type="protein sequence ID" value="KNE87902.1"/>
    <property type="molecule type" value="Genomic_DNA"/>
</dbReference>
<feature type="region of interest" description="Disordered" evidence="1">
    <location>
        <begin position="1"/>
        <end position="30"/>
    </location>
</feature>
<comment type="caution">
    <text evidence="2">The sequence shown here is derived from an EMBL/GenBank/DDBJ whole genome shotgun (WGS) entry which is preliminary data.</text>
</comment>
<feature type="compositionally biased region" description="Pro residues" evidence="1">
    <location>
        <begin position="63"/>
        <end position="88"/>
    </location>
</feature>